<dbReference type="OrthoDB" id="2748698at2759"/>
<proteinExistence type="predicted"/>
<evidence type="ECO:0000256" key="1">
    <source>
        <dbReference type="SAM" id="MobiDB-lite"/>
    </source>
</evidence>
<dbReference type="HOGENOM" id="CLU_1008395_0_0_1"/>
<evidence type="ECO:0000313" key="3">
    <source>
        <dbReference type="Proteomes" id="UP000029665"/>
    </source>
</evidence>
<dbReference type="EMBL" id="CCBP010000044">
    <property type="protein sequence ID" value="CDO69465.1"/>
    <property type="molecule type" value="Genomic_DNA"/>
</dbReference>
<evidence type="ECO:0000313" key="2">
    <source>
        <dbReference type="EMBL" id="CDO69465.1"/>
    </source>
</evidence>
<dbReference type="AlphaFoldDB" id="A0A060S544"/>
<feature type="region of interest" description="Disordered" evidence="1">
    <location>
        <begin position="157"/>
        <end position="187"/>
    </location>
</feature>
<gene>
    <name evidence="2" type="ORF">BN946_scf184817.g25</name>
</gene>
<dbReference type="Proteomes" id="UP000029665">
    <property type="component" value="Unassembled WGS sequence"/>
</dbReference>
<sequence length="274" mass="31809">MSYAIVAQYKIPRSQVDVEALAQAMFRYLRLAAEDSEILSRDPTARDALIAELYANPEVKPTFMPSDVIGDNLPLAKYDEYLEQVDAAIERYTPPRSLRDRVLRYHLVAAASNVFRQYKIFYALNDHWDLEYKVSNRYQKLFKDWMHTEFPLISGRPAPQAVQERTPRTPRIQRTPLSPPSTQHHGREKAISDDEIAEYLNNPHTLLQKEFQHSPPPHFEQDYKGLWSLESYTTRMREGQVDHEFVVALEALNGAAVPMERDEVELLLKYSSLM</sequence>
<dbReference type="OMA" id="QDYKGLW"/>
<protein>
    <submittedName>
        <fullName evidence="2">Uncharacterized protein</fullName>
    </submittedName>
</protein>
<comment type="caution">
    <text evidence="2">The sequence shown here is derived from an EMBL/GenBank/DDBJ whole genome shotgun (WGS) entry which is preliminary data.</text>
</comment>
<reference evidence="2" key="1">
    <citation type="submission" date="2014-01" db="EMBL/GenBank/DDBJ databases">
        <title>The genome of the white-rot fungus Pycnoporus cinnabarinus: a basidiomycete model with a versatile arsenal for lignocellulosic biomass breakdown.</title>
        <authorList>
            <person name="Levasseur A."/>
            <person name="Lomascolo A."/>
            <person name="Ruiz-Duenas F.J."/>
            <person name="Uzan E."/>
            <person name="Piumi F."/>
            <person name="Kues U."/>
            <person name="Ram A.F.J."/>
            <person name="Murat C."/>
            <person name="Haon M."/>
            <person name="Benoit I."/>
            <person name="Arfi Y."/>
            <person name="Chevret D."/>
            <person name="Drula E."/>
            <person name="Kwon M.J."/>
            <person name="Gouret P."/>
            <person name="Lesage-Meessen L."/>
            <person name="Lombard V."/>
            <person name="Mariette J."/>
            <person name="Noirot C."/>
            <person name="Park J."/>
            <person name="Patyshakuliyeva A."/>
            <person name="Wieneger R.A.B."/>
            <person name="Wosten H.A.B."/>
            <person name="Martin F."/>
            <person name="Coutinho P.M."/>
            <person name="de Vries R."/>
            <person name="Martinez A.T."/>
            <person name="Klopp C."/>
            <person name="Pontarotti P."/>
            <person name="Henrissat B."/>
            <person name="Record E."/>
        </authorList>
    </citation>
    <scope>NUCLEOTIDE SEQUENCE [LARGE SCALE GENOMIC DNA]</scope>
    <source>
        <strain evidence="2">BRFM137</strain>
    </source>
</reference>
<organism evidence="2 3">
    <name type="scientific">Pycnoporus cinnabarinus</name>
    <name type="common">Cinnabar-red polypore</name>
    <name type="synonym">Trametes cinnabarina</name>
    <dbReference type="NCBI Taxonomy" id="5643"/>
    <lineage>
        <taxon>Eukaryota</taxon>
        <taxon>Fungi</taxon>
        <taxon>Dikarya</taxon>
        <taxon>Basidiomycota</taxon>
        <taxon>Agaricomycotina</taxon>
        <taxon>Agaricomycetes</taxon>
        <taxon>Polyporales</taxon>
        <taxon>Polyporaceae</taxon>
        <taxon>Trametes</taxon>
    </lineage>
</organism>
<accession>A0A060S544</accession>
<name>A0A060S544_PYCCI</name>
<keyword evidence="3" id="KW-1185">Reference proteome</keyword>